<feature type="transmembrane region" description="Helical" evidence="7">
    <location>
        <begin position="170"/>
        <end position="190"/>
    </location>
</feature>
<feature type="domain" description="VTT" evidence="8">
    <location>
        <begin position="30"/>
        <end position="155"/>
    </location>
</feature>
<dbReference type="InterPro" id="IPR032816">
    <property type="entry name" value="VTT_dom"/>
</dbReference>
<dbReference type="EMBL" id="CP024915">
    <property type="protein sequence ID" value="AUZ86556.1"/>
    <property type="molecule type" value="Genomic_DNA"/>
</dbReference>
<keyword evidence="5 7" id="KW-1133">Transmembrane helix</keyword>
<name>A0A2L0UBE6_9MICC</name>
<evidence type="ECO:0000256" key="3">
    <source>
        <dbReference type="ARBA" id="ARBA00022475"/>
    </source>
</evidence>
<comment type="similarity">
    <text evidence="2">Belongs to the DedA family.</text>
</comment>
<keyword evidence="3" id="KW-1003">Cell membrane</keyword>
<feature type="transmembrane region" description="Helical" evidence="7">
    <location>
        <begin position="12"/>
        <end position="30"/>
    </location>
</feature>
<dbReference type="Pfam" id="PF09335">
    <property type="entry name" value="VTT_dom"/>
    <property type="match status" value="1"/>
</dbReference>
<proteinExistence type="inferred from homology"/>
<evidence type="ECO:0000256" key="5">
    <source>
        <dbReference type="ARBA" id="ARBA00022989"/>
    </source>
</evidence>
<reference evidence="9 10" key="1">
    <citation type="submission" date="2017-11" db="EMBL/GenBank/DDBJ databases">
        <title>Draft genome of Arthrobacter agilis strain UMCV2, a plant growth-promoting rhizobacterium and biocontrol capacity of phytopathogenic fungi.</title>
        <authorList>
            <person name="Martinez-Camara R."/>
            <person name="Santoyo G."/>
            <person name="Moreno-Hagelsieb G."/>
            <person name="Valencia-Cantero E."/>
        </authorList>
    </citation>
    <scope>NUCLEOTIDE SEQUENCE [LARGE SCALE GENOMIC DNA]</scope>
    <source>
        <strain evidence="9 10">UMCV2</strain>
    </source>
</reference>
<evidence type="ECO:0000256" key="6">
    <source>
        <dbReference type="ARBA" id="ARBA00023136"/>
    </source>
</evidence>
<gene>
    <name evidence="9" type="ORF">CVO76_02040</name>
</gene>
<evidence type="ECO:0000256" key="1">
    <source>
        <dbReference type="ARBA" id="ARBA00004651"/>
    </source>
</evidence>
<evidence type="ECO:0000313" key="10">
    <source>
        <dbReference type="Proteomes" id="UP000239187"/>
    </source>
</evidence>
<dbReference type="PANTHER" id="PTHR42709:SF6">
    <property type="entry name" value="UNDECAPRENYL PHOSPHATE TRANSPORTER A"/>
    <property type="match status" value="1"/>
</dbReference>
<organism evidence="9 10">
    <name type="scientific">Arthrobacter agilis</name>
    <dbReference type="NCBI Taxonomy" id="37921"/>
    <lineage>
        <taxon>Bacteria</taxon>
        <taxon>Bacillati</taxon>
        <taxon>Actinomycetota</taxon>
        <taxon>Actinomycetes</taxon>
        <taxon>Micrococcales</taxon>
        <taxon>Micrococcaceae</taxon>
        <taxon>Arthrobacter</taxon>
    </lineage>
</organism>
<evidence type="ECO:0000259" key="8">
    <source>
        <dbReference type="Pfam" id="PF09335"/>
    </source>
</evidence>
<evidence type="ECO:0000256" key="7">
    <source>
        <dbReference type="SAM" id="Phobius"/>
    </source>
</evidence>
<feature type="transmembrane region" description="Helical" evidence="7">
    <location>
        <begin position="50"/>
        <end position="72"/>
    </location>
</feature>
<keyword evidence="6 7" id="KW-0472">Membrane</keyword>
<dbReference type="RefSeq" id="WP_208740502.1">
    <property type="nucleotide sequence ID" value="NZ_CP024915.1"/>
</dbReference>
<dbReference type="AlphaFoldDB" id="A0A2L0UBE6"/>
<evidence type="ECO:0000256" key="2">
    <source>
        <dbReference type="ARBA" id="ARBA00010792"/>
    </source>
</evidence>
<accession>A0A2L0UBE6</accession>
<dbReference type="Proteomes" id="UP000239187">
    <property type="component" value="Chromosome"/>
</dbReference>
<keyword evidence="4 7" id="KW-0812">Transmembrane</keyword>
<comment type="subcellular location">
    <subcellularLocation>
        <location evidence="1">Cell membrane</location>
        <topology evidence="1">Multi-pass membrane protein</topology>
    </subcellularLocation>
</comment>
<dbReference type="PANTHER" id="PTHR42709">
    <property type="entry name" value="ALKALINE PHOSPHATASE LIKE PROTEIN"/>
    <property type="match status" value="1"/>
</dbReference>
<protein>
    <recommendedName>
        <fullName evidence="8">VTT domain-containing protein</fullName>
    </recommendedName>
</protein>
<dbReference type="InterPro" id="IPR051311">
    <property type="entry name" value="DedA_domain"/>
</dbReference>
<evidence type="ECO:0000313" key="9">
    <source>
        <dbReference type="EMBL" id="AUZ86556.1"/>
    </source>
</evidence>
<dbReference type="GO" id="GO:0005886">
    <property type="term" value="C:plasma membrane"/>
    <property type="evidence" value="ECO:0007669"/>
    <property type="project" value="UniProtKB-SubCell"/>
</dbReference>
<evidence type="ECO:0000256" key="4">
    <source>
        <dbReference type="ARBA" id="ARBA00022692"/>
    </source>
</evidence>
<feature type="transmembrane region" description="Helical" evidence="7">
    <location>
        <begin position="136"/>
        <end position="158"/>
    </location>
</feature>
<sequence>MDLPGTDIPAPLYLLVMVAVIFVDVVLPVVPSELMVIGAGTMSAHGMLLLPFALVAAFAGSWLGDVAIFLLFRRKLTHFLDRFRWGRSVHRGLRRAIDKAGTSPTYAAVVAVRFLPGGRTASMAAAGIAELPLRPFMLAAAAGGVLWTGWLVGLGFVAGASTGLPAGVSALLGMAVGTLVGAITAAVLALKKHRKAKKAHEHPDEPGTQAP</sequence>